<accession>A0A2U1QB68</accession>
<reference evidence="2 3" key="1">
    <citation type="journal article" date="2018" name="Mol. Plant">
        <title>The genome of Artemisia annua provides insight into the evolution of Asteraceae family and artemisinin biosynthesis.</title>
        <authorList>
            <person name="Shen Q."/>
            <person name="Zhang L."/>
            <person name="Liao Z."/>
            <person name="Wang S."/>
            <person name="Yan T."/>
            <person name="Shi P."/>
            <person name="Liu M."/>
            <person name="Fu X."/>
            <person name="Pan Q."/>
            <person name="Wang Y."/>
            <person name="Lv Z."/>
            <person name="Lu X."/>
            <person name="Zhang F."/>
            <person name="Jiang W."/>
            <person name="Ma Y."/>
            <person name="Chen M."/>
            <person name="Hao X."/>
            <person name="Li L."/>
            <person name="Tang Y."/>
            <person name="Lv G."/>
            <person name="Zhou Y."/>
            <person name="Sun X."/>
            <person name="Brodelius P.E."/>
            <person name="Rose J.K.C."/>
            <person name="Tang K."/>
        </authorList>
    </citation>
    <scope>NUCLEOTIDE SEQUENCE [LARGE SCALE GENOMIC DNA]</scope>
    <source>
        <strain evidence="3">cv. Huhao1</strain>
        <tissue evidence="2">Leaf</tissue>
    </source>
</reference>
<feature type="region of interest" description="Disordered" evidence="1">
    <location>
        <begin position="568"/>
        <end position="589"/>
    </location>
</feature>
<dbReference type="AlphaFoldDB" id="A0A2U1QB68"/>
<proteinExistence type="predicted"/>
<evidence type="ECO:0000313" key="3">
    <source>
        <dbReference type="Proteomes" id="UP000245207"/>
    </source>
</evidence>
<keyword evidence="3" id="KW-1185">Reference proteome</keyword>
<protein>
    <recommendedName>
        <fullName evidence="4">Synaptobrevin, longin-like domain protein</fullName>
    </recommendedName>
</protein>
<dbReference type="Proteomes" id="UP000245207">
    <property type="component" value="Unassembled WGS sequence"/>
</dbReference>
<name>A0A2U1QB68_ARTAN</name>
<feature type="region of interest" description="Disordered" evidence="1">
    <location>
        <begin position="642"/>
        <end position="663"/>
    </location>
</feature>
<feature type="region of interest" description="Disordered" evidence="1">
    <location>
        <begin position="357"/>
        <end position="388"/>
    </location>
</feature>
<feature type="compositionally biased region" description="Basic residues" evidence="1">
    <location>
        <begin position="574"/>
        <end position="583"/>
    </location>
</feature>
<organism evidence="2 3">
    <name type="scientific">Artemisia annua</name>
    <name type="common">Sweet wormwood</name>
    <dbReference type="NCBI Taxonomy" id="35608"/>
    <lineage>
        <taxon>Eukaryota</taxon>
        <taxon>Viridiplantae</taxon>
        <taxon>Streptophyta</taxon>
        <taxon>Embryophyta</taxon>
        <taxon>Tracheophyta</taxon>
        <taxon>Spermatophyta</taxon>
        <taxon>Magnoliopsida</taxon>
        <taxon>eudicotyledons</taxon>
        <taxon>Gunneridae</taxon>
        <taxon>Pentapetalae</taxon>
        <taxon>asterids</taxon>
        <taxon>campanulids</taxon>
        <taxon>Asterales</taxon>
        <taxon>Asteraceae</taxon>
        <taxon>Asteroideae</taxon>
        <taxon>Anthemideae</taxon>
        <taxon>Artemisiinae</taxon>
        <taxon>Artemisia</taxon>
    </lineage>
</organism>
<dbReference type="EMBL" id="PKPP01000255">
    <property type="protein sequence ID" value="PWA95250.1"/>
    <property type="molecule type" value="Genomic_DNA"/>
</dbReference>
<evidence type="ECO:0000256" key="1">
    <source>
        <dbReference type="SAM" id="MobiDB-lite"/>
    </source>
</evidence>
<dbReference type="OrthoDB" id="1749170at2759"/>
<evidence type="ECO:0000313" key="2">
    <source>
        <dbReference type="EMBL" id="PWA95250.1"/>
    </source>
</evidence>
<gene>
    <name evidence="2" type="ORF">CTI12_AA052010</name>
</gene>
<comment type="caution">
    <text evidence="2">The sequence shown here is derived from an EMBL/GenBank/DDBJ whole genome shotgun (WGS) entry which is preliminary data.</text>
</comment>
<sequence length="857" mass="97833">MVLALESKRTFVDRHNMVAFLKKPKGSEGFTQIIDFLNATPIRYALSVNPPICISFIKQFWATAKVITVNEENKIKAMVDGQNILITESSIRESLNLPDNEEIECLDTAAIFKGLEKMGYEKKNNKVKFYKGRFSSQWKFLIHTLLHCLSPKTTGWNEFGKTMASAVICLAKGKPFNFSKMILEGMIKTLADNGTCLLYPRFLQLIIKKQLTTFRTHRGTYAAPLLQKKVFSNLKNNGKDFSGKVTPLFPYMVNLPQKQGEYVMDEEHEMLEGDATSAASLEAGQAISNTSRSDEGSYETHELMDTDVQSGEDRKKLIKNLKACCTKLERDVVGLQKRTTKHGAKIKKLNLRVKYLEGQQRSKKAHQKGRNESRDSGEETTNAEGACDDMHGNEAVQQEQVVETNTSLGETAATSNVEEMAKVVHQDVSAATTNQVSTAEVCTTEEVAKTVDEAEVETDEPVAFSFDEVSTTEEVAKTVDEAEVETDEPVAFSFEDEEQKKLHGELMLAIIEADEVLQARAAKLYEDSTLSPDDRVQRLADLINARSQEVDLADFLNARGEEVASNKLIQPKKPAQRQKRKRNPTNAQRMSDMKTYLNRQGCYTYAYLSGKTYEELENLQNYIQRSIANFVPMDVTTEKLSKKQKIIEDKPAEKKNDSQRKEDSYYHDQMMVIIPETLLYVDPIQVRQPIMDWEIYHDKFGKAWKIIRSGGRSAVYKGMEDLIRTIDREDLDRLWELVQEKLKTKQKHDVKEQELWVELHRLYKPDPADIHWNFRCYDRSNVWKFYDSCNVHHISTQGGMDVFMLAEKEYPLSASLLAVLISTQIICEERTEAVNDLVERIFDQYHRACHASLKKPK</sequence>
<evidence type="ECO:0008006" key="4">
    <source>
        <dbReference type="Google" id="ProtNLM"/>
    </source>
</evidence>